<dbReference type="STRING" id="1423806.FD15_GL000182"/>
<dbReference type="InterPro" id="IPR049704">
    <property type="entry name" value="Aminotrans_3_PPA_site"/>
</dbReference>
<sequence length="444" mass="49974">MIIMAGLPPELVSKYAKQPDILGDKKRLTLTNSFKELERAKKVIPDGVYGMRGPAFFVPGEYPIYIDHGKNCHMWDIDGNEYIDFIASYGPTTLGFVEDSINDAVKERIDKGFSFSLPQIEQTTLAEKLCKIIPGAEKVVFARTGTDTTSIAIRIARAYTKKEIILTDGYHGWGEFSQYEPDAGIPEKIRKLTVRVPYGRADLYEENIKKGNVAAIMVTPIYHELMEKIYYDKKFLEDLRELSTKYDIPLIFDEVRSGFRTSLGGAAEYIGVTPDITCLSKAIANGYILGAVSGKTKLLQMVAKGGGTNGTYISSTFFLNSLEMVAANKTIAFYIENNVNDEINRKGEYFSQKIDEIIEKHHAPMINAGIPSMPSFLFDKKILGEELWAASTFTLFSYLIRSGIFMHPYHQSYIAYRHTKKDLDKALNALDKGIKVVKELHPWD</sequence>
<comment type="similarity">
    <text evidence="3">Belongs to the class-III pyridoxal-phosphate-dependent aminotransferase family.</text>
</comment>
<accession>A0A0R2E1D8</accession>
<name>A0A0R2E1D8_9LACO</name>
<keyword evidence="5" id="KW-1185">Reference proteome</keyword>
<gene>
    <name evidence="4" type="ORF">FD15_GL000182</name>
</gene>
<dbReference type="PANTHER" id="PTHR43713">
    <property type="entry name" value="GLUTAMATE-1-SEMIALDEHYDE 2,1-AMINOMUTASE"/>
    <property type="match status" value="1"/>
</dbReference>
<dbReference type="AlphaFoldDB" id="A0A0R2E1D8"/>
<dbReference type="InterPro" id="IPR015424">
    <property type="entry name" value="PyrdxlP-dep_Trfase"/>
</dbReference>
<dbReference type="InterPro" id="IPR005814">
    <property type="entry name" value="Aminotrans_3"/>
</dbReference>
<proteinExistence type="inferred from homology"/>
<evidence type="ECO:0000256" key="1">
    <source>
        <dbReference type="ARBA" id="ARBA00001933"/>
    </source>
</evidence>
<dbReference type="EMBL" id="AYZF01000008">
    <property type="protein sequence ID" value="KRN06634.1"/>
    <property type="molecule type" value="Genomic_DNA"/>
</dbReference>
<dbReference type="Pfam" id="PF00202">
    <property type="entry name" value="Aminotran_3"/>
    <property type="match status" value="1"/>
</dbReference>
<keyword evidence="2 3" id="KW-0663">Pyridoxal phosphate</keyword>
<dbReference type="PROSITE" id="PS00600">
    <property type="entry name" value="AA_TRANSFER_CLASS_3"/>
    <property type="match status" value="1"/>
</dbReference>
<dbReference type="Gene3D" id="3.90.1150.10">
    <property type="entry name" value="Aspartate Aminotransferase, domain 1"/>
    <property type="match status" value="1"/>
</dbReference>
<dbReference type="Gene3D" id="3.40.640.10">
    <property type="entry name" value="Type I PLP-dependent aspartate aminotransferase-like (Major domain)"/>
    <property type="match status" value="1"/>
</dbReference>
<organism evidence="4 5">
    <name type="scientific">Liquorilactobacillus sucicola DSM 21376 = JCM 15457</name>
    <dbReference type="NCBI Taxonomy" id="1423806"/>
    <lineage>
        <taxon>Bacteria</taxon>
        <taxon>Bacillati</taxon>
        <taxon>Bacillota</taxon>
        <taxon>Bacilli</taxon>
        <taxon>Lactobacillales</taxon>
        <taxon>Lactobacillaceae</taxon>
        <taxon>Liquorilactobacillus</taxon>
    </lineage>
</organism>
<dbReference type="InterPro" id="IPR015422">
    <property type="entry name" value="PyrdxlP-dep_Trfase_small"/>
</dbReference>
<dbReference type="GO" id="GO:0008483">
    <property type="term" value="F:transaminase activity"/>
    <property type="evidence" value="ECO:0007669"/>
    <property type="project" value="InterPro"/>
</dbReference>
<evidence type="ECO:0000313" key="5">
    <source>
        <dbReference type="Proteomes" id="UP000050961"/>
    </source>
</evidence>
<dbReference type="InterPro" id="IPR015421">
    <property type="entry name" value="PyrdxlP-dep_Trfase_major"/>
</dbReference>
<protein>
    <submittedName>
        <fullName evidence="4">HemL protein</fullName>
    </submittedName>
</protein>
<dbReference type="GO" id="GO:0030170">
    <property type="term" value="F:pyridoxal phosphate binding"/>
    <property type="evidence" value="ECO:0007669"/>
    <property type="project" value="InterPro"/>
</dbReference>
<dbReference type="SUPFAM" id="SSF53383">
    <property type="entry name" value="PLP-dependent transferases"/>
    <property type="match status" value="1"/>
</dbReference>
<reference evidence="4 5" key="1">
    <citation type="journal article" date="2015" name="Genome Announc.">
        <title>Expanding the biotechnology potential of lactobacilli through comparative genomics of 213 strains and associated genera.</title>
        <authorList>
            <person name="Sun Z."/>
            <person name="Harris H.M."/>
            <person name="McCann A."/>
            <person name="Guo C."/>
            <person name="Argimon S."/>
            <person name="Zhang W."/>
            <person name="Yang X."/>
            <person name="Jeffery I.B."/>
            <person name="Cooney J.C."/>
            <person name="Kagawa T.F."/>
            <person name="Liu W."/>
            <person name="Song Y."/>
            <person name="Salvetti E."/>
            <person name="Wrobel A."/>
            <person name="Rasinkangas P."/>
            <person name="Parkhill J."/>
            <person name="Rea M.C."/>
            <person name="O'Sullivan O."/>
            <person name="Ritari J."/>
            <person name="Douillard F.P."/>
            <person name="Paul Ross R."/>
            <person name="Yang R."/>
            <person name="Briner A.E."/>
            <person name="Felis G.E."/>
            <person name="de Vos W.M."/>
            <person name="Barrangou R."/>
            <person name="Klaenhammer T.R."/>
            <person name="Caufield P.W."/>
            <person name="Cui Y."/>
            <person name="Zhang H."/>
            <person name="O'Toole P.W."/>
        </authorList>
    </citation>
    <scope>NUCLEOTIDE SEQUENCE [LARGE SCALE GENOMIC DNA]</scope>
    <source>
        <strain evidence="4 5">DSM 21376</strain>
    </source>
</reference>
<dbReference type="PATRIC" id="fig|1423806.3.peg.185"/>
<evidence type="ECO:0000256" key="2">
    <source>
        <dbReference type="ARBA" id="ARBA00022898"/>
    </source>
</evidence>
<dbReference type="Proteomes" id="UP000050961">
    <property type="component" value="Unassembled WGS sequence"/>
</dbReference>
<dbReference type="eggNOG" id="COG0001">
    <property type="taxonomic scope" value="Bacteria"/>
</dbReference>
<dbReference type="PANTHER" id="PTHR43713:SF3">
    <property type="entry name" value="GLUTAMATE-1-SEMIALDEHYDE 2,1-AMINOMUTASE 1, CHLOROPLASTIC-RELATED"/>
    <property type="match status" value="1"/>
</dbReference>
<comment type="caution">
    <text evidence="4">The sequence shown here is derived from an EMBL/GenBank/DDBJ whole genome shotgun (WGS) entry which is preliminary data.</text>
</comment>
<comment type="cofactor">
    <cofactor evidence="1">
        <name>pyridoxal 5'-phosphate</name>
        <dbReference type="ChEBI" id="CHEBI:597326"/>
    </cofactor>
</comment>
<evidence type="ECO:0000256" key="3">
    <source>
        <dbReference type="RuleBase" id="RU003560"/>
    </source>
</evidence>
<evidence type="ECO:0000313" key="4">
    <source>
        <dbReference type="EMBL" id="KRN06634.1"/>
    </source>
</evidence>